<evidence type="ECO:0008006" key="4">
    <source>
        <dbReference type="Google" id="ProtNLM"/>
    </source>
</evidence>
<feature type="transmembrane region" description="Helical" evidence="1">
    <location>
        <begin position="170"/>
        <end position="191"/>
    </location>
</feature>
<dbReference type="EMBL" id="CP036259">
    <property type="protein sequence ID" value="QDR81415.1"/>
    <property type="molecule type" value="Genomic_DNA"/>
</dbReference>
<dbReference type="OrthoDB" id="9805989at2"/>
<sequence>MRKVLNEKLKESVMAVVPIGAIILALHFMVASLAPWTLGMMLVGMAMLFVGLALFSIGVELAMMPIGEHVGAALISSRKLPLIIISLFVFGFMATAAEPDLSVLANQVASIPKVNLIAGISVGVGAFLVLAVLRVLFDWRLGRVLAVAYPLAFIIAIFSSDYLAVAIDSAAVTTGPVTVPFLLAIGGGFAAVSNSRHAEEDNFGISSICSVGPIISVLILGMFYDSSDTQYLPA</sequence>
<organism evidence="2 3">
    <name type="scientific">Sporomusa termitida</name>
    <dbReference type="NCBI Taxonomy" id="2377"/>
    <lineage>
        <taxon>Bacteria</taxon>
        <taxon>Bacillati</taxon>
        <taxon>Bacillota</taxon>
        <taxon>Negativicutes</taxon>
        <taxon>Selenomonadales</taxon>
        <taxon>Sporomusaceae</taxon>
        <taxon>Sporomusa</taxon>
    </lineage>
</organism>
<proteinExistence type="predicted"/>
<feature type="transmembrane region" description="Helical" evidence="1">
    <location>
        <begin position="80"/>
        <end position="97"/>
    </location>
</feature>
<dbReference type="RefSeq" id="WP_144350906.1">
    <property type="nucleotide sequence ID" value="NZ_CP036259.1"/>
</dbReference>
<dbReference type="KEGG" id="sted:SPTER_27950"/>
<keyword evidence="1" id="KW-1133">Transmembrane helix</keyword>
<dbReference type="Proteomes" id="UP000320776">
    <property type="component" value="Chromosome"/>
</dbReference>
<feature type="transmembrane region" description="Helical" evidence="1">
    <location>
        <begin position="203"/>
        <end position="224"/>
    </location>
</feature>
<feature type="transmembrane region" description="Helical" evidence="1">
    <location>
        <begin position="12"/>
        <end position="30"/>
    </location>
</feature>
<keyword evidence="1" id="KW-0812">Transmembrane</keyword>
<keyword evidence="3" id="KW-1185">Reference proteome</keyword>
<evidence type="ECO:0000313" key="2">
    <source>
        <dbReference type="EMBL" id="QDR81415.1"/>
    </source>
</evidence>
<gene>
    <name evidence="2" type="ORF">SPTER_27950</name>
</gene>
<evidence type="ECO:0000313" key="3">
    <source>
        <dbReference type="Proteomes" id="UP000320776"/>
    </source>
</evidence>
<name>A0A517DVM6_9FIRM</name>
<dbReference type="AlphaFoldDB" id="A0A517DVM6"/>
<dbReference type="Pfam" id="PF07556">
    <property type="entry name" value="DUF1538"/>
    <property type="match status" value="1"/>
</dbReference>
<accession>A0A517DVM6</accession>
<evidence type="ECO:0000256" key="1">
    <source>
        <dbReference type="SAM" id="Phobius"/>
    </source>
</evidence>
<keyword evidence="1" id="KW-0472">Membrane</keyword>
<feature type="transmembrane region" description="Helical" evidence="1">
    <location>
        <begin position="144"/>
        <end position="164"/>
    </location>
</feature>
<feature type="transmembrane region" description="Helical" evidence="1">
    <location>
        <begin position="36"/>
        <end position="59"/>
    </location>
</feature>
<feature type="transmembrane region" description="Helical" evidence="1">
    <location>
        <begin position="117"/>
        <end position="137"/>
    </location>
</feature>
<dbReference type="InterPro" id="IPR011435">
    <property type="entry name" value="UmpAB"/>
</dbReference>
<reference evidence="2 3" key="1">
    <citation type="submission" date="2019-02" db="EMBL/GenBank/DDBJ databases">
        <title>Closed genome of Sporomusa termitida DSM 4440.</title>
        <authorList>
            <person name="Poehlein A."/>
            <person name="Daniel R."/>
        </authorList>
    </citation>
    <scope>NUCLEOTIDE SEQUENCE [LARGE SCALE GENOMIC DNA]</scope>
    <source>
        <strain evidence="2 3">DSM 4440</strain>
    </source>
</reference>
<protein>
    <recommendedName>
        <fullName evidence="4">DUF1538 domain-containing protein</fullName>
    </recommendedName>
</protein>